<dbReference type="RefSeq" id="WP_227708443.1">
    <property type="nucleotide sequence ID" value="NZ_JAJEQX010000026.1"/>
</dbReference>
<dbReference type="SUPFAM" id="SSF64288">
    <property type="entry name" value="Chorismate lyase-like"/>
    <property type="match status" value="1"/>
</dbReference>
<dbReference type="InterPro" id="IPR036388">
    <property type="entry name" value="WH-like_DNA-bd_sf"/>
</dbReference>
<comment type="caution">
    <text evidence="5">The sequence shown here is derived from an EMBL/GenBank/DDBJ whole genome shotgun (WGS) entry which is preliminary data.</text>
</comment>
<dbReference type="Proteomes" id="UP001198151">
    <property type="component" value="Unassembled WGS sequence"/>
</dbReference>
<dbReference type="PRINTS" id="PR00035">
    <property type="entry name" value="HTHGNTR"/>
</dbReference>
<evidence type="ECO:0000256" key="1">
    <source>
        <dbReference type="ARBA" id="ARBA00023015"/>
    </source>
</evidence>
<dbReference type="SMART" id="SM00866">
    <property type="entry name" value="UTRA"/>
    <property type="match status" value="1"/>
</dbReference>
<keyword evidence="2" id="KW-0238">DNA-binding</keyword>
<reference evidence="5 6" key="1">
    <citation type="submission" date="2021-10" db="EMBL/GenBank/DDBJ databases">
        <title>Anaerobic single-cell dispensing facilitates the cultivation of human gut bacteria.</title>
        <authorList>
            <person name="Afrizal A."/>
        </authorList>
    </citation>
    <scope>NUCLEOTIDE SEQUENCE [LARGE SCALE GENOMIC DNA]</scope>
    <source>
        <strain evidence="5 6">CLA-AA-H200</strain>
    </source>
</reference>
<gene>
    <name evidence="5" type="ORF">LKD70_13255</name>
</gene>
<dbReference type="Gene3D" id="3.40.1410.10">
    <property type="entry name" value="Chorismate lyase-like"/>
    <property type="match status" value="1"/>
</dbReference>
<evidence type="ECO:0000313" key="5">
    <source>
        <dbReference type="EMBL" id="MCC2255370.1"/>
    </source>
</evidence>
<dbReference type="Gene3D" id="1.10.10.10">
    <property type="entry name" value="Winged helix-like DNA-binding domain superfamily/Winged helix DNA-binding domain"/>
    <property type="match status" value="1"/>
</dbReference>
<dbReference type="Pfam" id="PF07702">
    <property type="entry name" value="UTRA"/>
    <property type="match status" value="1"/>
</dbReference>
<dbReference type="InterPro" id="IPR000524">
    <property type="entry name" value="Tscrpt_reg_HTH_GntR"/>
</dbReference>
<keyword evidence="6" id="KW-1185">Reference proteome</keyword>
<dbReference type="PANTHER" id="PTHR44846">
    <property type="entry name" value="MANNOSYL-D-GLYCERATE TRANSPORT/METABOLISM SYSTEM REPRESSOR MNGR-RELATED"/>
    <property type="match status" value="1"/>
</dbReference>
<keyword evidence="1" id="KW-0805">Transcription regulation</keyword>
<dbReference type="SMART" id="SM00345">
    <property type="entry name" value="HTH_GNTR"/>
    <property type="match status" value="1"/>
</dbReference>
<dbReference type="EMBL" id="JAJEQX010000026">
    <property type="protein sequence ID" value="MCC2255370.1"/>
    <property type="molecule type" value="Genomic_DNA"/>
</dbReference>
<sequence length="262" mass="30095">MGNKSINRDSPVPVYYQVAADLRSRIIHGEWGMNGQIPSENELVQQYEFSRVTIRQALAELEKDGIIKRYRGKGAFVNENPSQFLHELKYSLVTGNYELQGEQRMRAEVLEIVKFPDTYKAVEWALELEPGSAVVYFKRLFYLDEKPIAIGKSWLPADLVPGLEEEGLINNSLSKTITERYHLNAVHVDDVLETVRPTMNEIKLLDATYDSTLILIKGLSRLDNGRPLEYSNTYWLGDRVRFRISLARDNGEFIMQPAMPRI</sequence>
<evidence type="ECO:0000259" key="4">
    <source>
        <dbReference type="PROSITE" id="PS50949"/>
    </source>
</evidence>
<dbReference type="PROSITE" id="PS50949">
    <property type="entry name" value="HTH_GNTR"/>
    <property type="match status" value="1"/>
</dbReference>
<keyword evidence="3" id="KW-0804">Transcription</keyword>
<name>A0ABS8FZ90_9FIRM</name>
<dbReference type="InterPro" id="IPR036390">
    <property type="entry name" value="WH_DNA-bd_sf"/>
</dbReference>
<dbReference type="InterPro" id="IPR028978">
    <property type="entry name" value="Chorismate_lyase_/UTRA_dom_sf"/>
</dbReference>
<dbReference type="InterPro" id="IPR050679">
    <property type="entry name" value="Bact_HTH_transcr_reg"/>
</dbReference>
<evidence type="ECO:0000256" key="2">
    <source>
        <dbReference type="ARBA" id="ARBA00023125"/>
    </source>
</evidence>
<evidence type="ECO:0000256" key="3">
    <source>
        <dbReference type="ARBA" id="ARBA00023163"/>
    </source>
</evidence>
<protein>
    <submittedName>
        <fullName evidence="5">GntR family transcriptional regulator</fullName>
    </submittedName>
</protein>
<evidence type="ECO:0000313" key="6">
    <source>
        <dbReference type="Proteomes" id="UP001198151"/>
    </source>
</evidence>
<proteinExistence type="predicted"/>
<dbReference type="PANTHER" id="PTHR44846:SF1">
    <property type="entry name" value="MANNOSYL-D-GLYCERATE TRANSPORT_METABOLISM SYSTEM REPRESSOR MNGR-RELATED"/>
    <property type="match status" value="1"/>
</dbReference>
<dbReference type="CDD" id="cd07377">
    <property type="entry name" value="WHTH_GntR"/>
    <property type="match status" value="1"/>
</dbReference>
<accession>A0ABS8FZ90</accession>
<organism evidence="5 6">
    <name type="scientific">Ruminococcus turbiniformis</name>
    <dbReference type="NCBI Taxonomy" id="2881258"/>
    <lineage>
        <taxon>Bacteria</taxon>
        <taxon>Bacillati</taxon>
        <taxon>Bacillota</taxon>
        <taxon>Clostridia</taxon>
        <taxon>Eubacteriales</taxon>
        <taxon>Oscillospiraceae</taxon>
        <taxon>Ruminococcus</taxon>
    </lineage>
</organism>
<dbReference type="SUPFAM" id="SSF46785">
    <property type="entry name" value="Winged helix' DNA-binding domain"/>
    <property type="match status" value="1"/>
</dbReference>
<dbReference type="InterPro" id="IPR011663">
    <property type="entry name" value="UTRA"/>
</dbReference>
<feature type="domain" description="HTH gntR-type" evidence="4">
    <location>
        <begin position="12"/>
        <end position="80"/>
    </location>
</feature>
<dbReference type="Pfam" id="PF00392">
    <property type="entry name" value="GntR"/>
    <property type="match status" value="1"/>
</dbReference>